<accession>A0A218Z2Y1</accession>
<proteinExistence type="predicted"/>
<comment type="caution">
    <text evidence="2">The sequence shown here is derived from an EMBL/GenBank/DDBJ whole genome shotgun (WGS) entry which is preliminary data.</text>
</comment>
<evidence type="ECO:0000256" key="1">
    <source>
        <dbReference type="SAM" id="MobiDB-lite"/>
    </source>
</evidence>
<organism evidence="2 3">
    <name type="scientific">Diplocarpon coronariae</name>
    <dbReference type="NCBI Taxonomy" id="2795749"/>
    <lineage>
        <taxon>Eukaryota</taxon>
        <taxon>Fungi</taxon>
        <taxon>Dikarya</taxon>
        <taxon>Ascomycota</taxon>
        <taxon>Pezizomycotina</taxon>
        <taxon>Leotiomycetes</taxon>
        <taxon>Helotiales</taxon>
        <taxon>Drepanopezizaceae</taxon>
        <taxon>Diplocarpon</taxon>
    </lineage>
</organism>
<feature type="region of interest" description="Disordered" evidence="1">
    <location>
        <begin position="138"/>
        <end position="160"/>
    </location>
</feature>
<dbReference type="STRING" id="503106.A0A218Z2Y1"/>
<feature type="region of interest" description="Disordered" evidence="1">
    <location>
        <begin position="889"/>
        <end position="924"/>
    </location>
</feature>
<protein>
    <submittedName>
        <fullName evidence="2">Uncharacterized protein</fullName>
    </submittedName>
</protein>
<dbReference type="OrthoDB" id="3554803at2759"/>
<gene>
    <name evidence="2" type="ORF">B2J93_4616</name>
</gene>
<feature type="compositionally biased region" description="Basic and acidic residues" evidence="1">
    <location>
        <begin position="441"/>
        <end position="453"/>
    </location>
</feature>
<evidence type="ECO:0000313" key="2">
    <source>
        <dbReference type="EMBL" id="OWP01990.1"/>
    </source>
</evidence>
<feature type="compositionally biased region" description="Polar residues" evidence="1">
    <location>
        <begin position="426"/>
        <end position="436"/>
    </location>
</feature>
<feature type="compositionally biased region" description="Basic and acidic residues" evidence="1">
    <location>
        <begin position="1077"/>
        <end position="1103"/>
    </location>
</feature>
<feature type="compositionally biased region" description="Basic and acidic residues" evidence="1">
    <location>
        <begin position="564"/>
        <end position="573"/>
    </location>
</feature>
<name>A0A218Z2Y1_9HELO</name>
<feature type="region of interest" description="Disordered" evidence="1">
    <location>
        <begin position="704"/>
        <end position="726"/>
    </location>
</feature>
<feature type="compositionally biased region" description="Basic and acidic residues" evidence="1">
    <location>
        <begin position="503"/>
        <end position="513"/>
    </location>
</feature>
<sequence>MPNLNIHWKGYPHYRLPRIRVVSTPRNSIQSRSLSTSGRSSRTVFRIPYQKDNSKKPLRIQFRRRRAPASRAASSTARARRRASVRARHHIQVFGWDALGAELASRVTTESTAPRYLTPHRCSGSKALLRSVSQEDSAIPSADGAASSAVRKINPSKKSNEYSARNFAKVPVYWSAGSSSQKESSSNPDRPYFSQQAVQLREASNRISKITTPTVERKRTYDTRVGLKSPTVTELRKSSTRPGLKPINFRKVTSQVSPRRKDTDIGSPEFWEAFKDYRNHSGARSSVSAISGKSVIQSLISDTASRSPSQKRALSRFTKGIELYLQASKSLPQQPLIKSPSTTTVSAYTIQELQPYQSEFQSAGLAITSAEQKGMVKLQKGLTPPPTPPKDERFVKRTPSPAKRNYDTQESQPNMNAAQKNKHPSYASQSTGTTILGWTPPHEKTYGRQKVEAETPSEASSDHTIIGFTPPHELYASPPRRAPVRRPPSPPQPATKKSLPWLRRPDTPPERSLTKKSGVANVEEQRKPSTPLTGWVQNFDIAKLSERKKSQAAEKLKPSAPRPPTEKEWKDMRYSSQPSAANNYMSRAVTELAHKNTSAKAEQLSPVYADIATQTTFTPVGSRQATVSVNQQGDQPGQDRVPLSFNRTETFPLSAKNCKGQFLHLSDEPLLSLMPQSSSEPPKVAWKAAEHDMQTEMEFELEFQETTEPQMAHKNRPSFQSDAKPGERTRTLPFAAAPTCLVGPYQAHPVSRSPNKRANEGSSKWSQVEKVPEVNKGNQLRNPLRLSPLPSCTQCAPPICGQCSGPLNPPRSGPDARPEPEVEPPPMNAPMHARAAISSIQCQQCFPSRQVPAAISSMEVSSPVEVQPVEVGYMESRRSARPIIPVGPWTYPQEPSSPPIVEQAPTDLSKSYNPMKRTRRKSKVDQVLEEFTRLEPMADPMKRPSLPGLGLKPIVLDSAAASAPKNVHRYPAISRAKIKPPMPKVPVVEAPHLPLAPASSVDSYSTRPGVVNDRQVFKGLHVATAAACDEDLDQWIEDITGSSARKFLSALSAFDGLGANTLADVARRAAKQRRQKVRDWEKTREQRIAGQEERQRPSHDVGKEYIIGDQGVVVGPACGRERGSEIDGEDGRFTQPEPRAGC</sequence>
<feature type="region of interest" description="Disordered" evidence="1">
    <location>
        <begin position="806"/>
        <end position="825"/>
    </location>
</feature>
<feature type="compositionally biased region" description="Basic and acidic residues" evidence="1">
    <location>
        <begin position="1119"/>
        <end position="1132"/>
    </location>
</feature>
<feature type="region of interest" description="Disordered" evidence="1">
    <location>
        <begin position="746"/>
        <end position="769"/>
    </location>
</feature>
<dbReference type="AlphaFoldDB" id="A0A218Z2Y1"/>
<dbReference type="Proteomes" id="UP000242519">
    <property type="component" value="Unassembled WGS sequence"/>
</dbReference>
<reference evidence="2 3" key="1">
    <citation type="submission" date="2017-04" db="EMBL/GenBank/DDBJ databases">
        <title>Draft genome sequence of Marssonina coronaria NL1: causal agent of apple blotch.</title>
        <authorList>
            <person name="Cheng Q."/>
        </authorList>
    </citation>
    <scope>NUCLEOTIDE SEQUENCE [LARGE SCALE GENOMIC DNA]</scope>
    <source>
        <strain evidence="2 3">NL1</strain>
    </source>
</reference>
<feature type="region of interest" description="Disordered" evidence="1">
    <location>
        <begin position="379"/>
        <end position="580"/>
    </location>
</feature>
<keyword evidence="3" id="KW-1185">Reference proteome</keyword>
<feature type="region of interest" description="Disordered" evidence="1">
    <location>
        <begin position="1073"/>
        <end position="1142"/>
    </location>
</feature>
<evidence type="ECO:0000313" key="3">
    <source>
        <dbReference type="Proteomes" id="UP000242519"/>
    </source>
</evidence>
<dbReference type="EMBL" id="MZNU01000253">
    <property type="protein sequence ID" value="OWP01990.1"/>
    <property type="molecule type" value="Genomic_DNA"/>
</dbReference>
<dbReference type="InParanoid" id="A0A218Z2Y1"/>
<feature type="compositionally biased region" description="Basic and acidic residues" evidence="1">
    <location>
        <begin position="543"/>
        <end position="557"/>
    </location>
</feature>
<feature type="compositionally biased region" description="Polar residues" evidence="1">
    <location>
        <begin position="408"/>
        <end position="419"/>
    </location>
</feature>